<comment type="catalytic activity">
    <reaction evidence="6">
        <text>succinyl-CoA + acetyl-CoA = 3-oxoadipyl-CoA + CoA</text>
        <dbReference type="Rhea" id="RHEA:19481"/>
        <dbReference type="ChEBI" id="CHEBI:57287"/>
        <dbReference type="ChEBI" id="CHEBI:57288"/>
        <dbReference type="ChEBI" id="CHEBI:57292"/>
        <dbReference type="ChEBI" id="CHEBI:57348"/>
        <dbReference type="EC" id="2.3.1.174"/>
    </reaction>
</comment>
<dbReference type="PROSITE" id="PS00099">
    <property type="entry name" value="THIOLASE_3"/>
    <property type="match status" value="1"/>
</dbReference>
<dbReference type="GO" id="GO:0005737">
    <property type="term" value="C:cytoplasm"/>
    <property type="evidence" value="ECO:0007669"/>
    <property type="project" value="UniProtKB-ARBA"/>
</dbReference>
<evidence type="ECO:0000256" key="3">
    <source>
        <dbReference type="ARBA" id="ARBA00022679"/>
    </source>
</evidence>
<evidence type="ECO:0000256" key="5">
    <source>
        <dbReference type="ARBA" id="ARBA00024073"/>
    </source>
</evidence>
<dbReference type="GO" id="GO:0010124">
    <property type="term" value="P:phenylacetate catabolic process"/>
    <property type="evidence" value="ECO:0007669"/>
    <property type="project" value="TreeGrafter"/>
</dbReference>
<dbReference type="PATRIC" id="fig|294.195.peg.2566"/>
<evidence type="ECO:0000256" key="2">
    <source>
        <dbReference type="ARBA" id="ARBA00010982"/>
    </source>
</evidence>
<evidence type="ECO:0000259" key="9">
    <source>
        <dbReference type="Pfam" id="PF00108"/>
    </source>
</evidence>
<dbReference type="InterPro" id="IPR020616">
    <property type="entry name" value="Thiolase_N"/>
</dbReference>
<dbReference type="GO" id="GO:0006635">
    <property type="term" value="P:fatty acid beta-oxidation"/>
    <property type="evidence" value="ECO:0007669"/>
    <property type="project" value="TreeGrafter"/>
</dbReference>
<feature type="active site" description="Proton acceptor" evidence="7">
    <location>
        <position position="356"/>
    </location>
</feature>
<dbReference type="InterPro" id="IPR050215">
    <property type="entry name" value="Thiolase-like_sf_Thiolase"/>
</dbReference>
<feature type="domain" description="Thiolase C-terminal" evidence="10">
    <location>
        <begin position="277"/>
        <end position="399"/>
    </location>
</feature>
<evidence type="ECO:0000256" key="7">
    <source>
        <dbReference type="PIRSR" id="PIRSR000429-1"/>
    </source>
</evidence>
<keyword evidence="3 8" id="KW-0808">Transferase</keyword>
<evidence type="ECO:0000313" key="12">
    <source>
        <dbReference type="Proteomes" id="UP000063434"/>
    </source>
</evidence>
<evidence type="ECO:0000259" key="10">
    <source>
        <dbReference type="Pfam" id="PF02803"/>
    </source>
</evidence>
<dbReference type="InterPro" id="IPR020613">
    <property type="entry name" value="Thiolase_CS"/>
</dbReference>
<evidence type="ECO:0000256" key="8">
    <source>
        <dbReference type="RuleBase" id="RU003557"/>
    </source>
</evidence>
<dbReference type="SUPFAM" id="SSF53901">
    <property type="entry name" value="Thiolase-like"/>
    <property type="match status" value="2"/>
</dbReference>
<accession>A0A109KX22</accession>
<comment type="caution">
    <text evidence="11">The sequence shown here is derived from an EMBL/GenBank/DDBJ whole genome shotgun (WGS) entry which is preliminary data.</text>
</comment>
<dbReference type="Pfam" id="PF02803">
    <property type="entry name" value="Thiolase_C"/>
    <property type="match status" value="1"/>
</dbReference>
<proteinExistence type="inferred from homology"/>
<dbReference type="PROSITE" id="PS00098">
    <property type="entry name" value="THIOLASE_1"/>
    <property type="match status" value="1"/>
</dbReference>
<feature type="active site" description="Proton acceptor" evidence="7">
    <location>
        <position position="386"/>
    </location>
</feature>
<sequence>MLDAYIFAGLRTPFGRHAGALAPVRPDDLAAHVIRELLARNAIPGDAIEDVILGNTNQAGEDSRNIARHAALLAGLPVTVPGQTINRLCASGLAAVIDAARAVTCQEGELFVAGGVESMSRAPFVMAKAEAAYSRDFSVYDSTIGARFPNPKIVAEFGNDTMPQTGDNVAQEYGIDREQADVFAARSQANYEAARESGFFDDEILAVSVPTGRKTPPNLVEHDEHPRPQSDLAALSRLRPLHEGGVVTAGNASGVNDGAAALLIGTRAAGERHGLVPMVRILSSAAAGVAPRIMGVGPVEAINKALARADLTLADMDIIEINEAFASQVLGCLKGLGVAFDDPRVNPNGGAIAVGHPLGASGARLALSAARALQRSGKRYAVVSLCIGVGQGLAMVIERVSSLKQR</sequence>
<dbReference type="PANTHER" id="PTHR43853">
    <property type="entry name" value="3-KETOACYL-COA THIOLASE, PEROXISOMAL"/>
    <property type="match status" value="1"/>
</dbReference>
<dbReference type="PIRSF" id="PIRSF000429">
    <property type="entry name" value="Ac-CoA_Ac_transf"/>
    <property type="match status" value="1"/>
</dbReference>
<dbReference type="NCBIfam" id="NF006001">
    <property type="entry name" value="PRK08131.1"/>
    <property type="match status" value="1"/>
</dbReference>
<dbReference type="EC" id="2.3.1.16" evidence="5"/>
<dbReference type="RefSeq" id="WP_060765937.1">
    <property type="nucleotide sequence ID" value="NZ_LCYC01000031.1"/>
</dbReference>
<keyword evidence="4 8" id="KW-0012">Acyltransferase</keyword>
<feature type="domain" description="Thiolase N-terminal" evidence="9">
    <location>
        <begin position="5"/>
        <end position="266"/>
    </location>
</feature>
<dbReference type="EMBL" id="LCYC01000031">
    <property type="protein sequence ID" value="KWV77028.1"/>
    <property type="molecule type" value="Genomic_DNA"/>
</dbReference>
<comment type="similarity">
    <text evidence="2 8">Belongs to the thiolase-like superfamily. Thiolase family.</text>
</comment>
<evidence type="ECO:0000256" key="6">
    <source>
        <dbReference type="ARBA" id="ARBA00048527"/>
    </source>
</evidence>
<dbReference type="Pfam" id="PF00108">
    <property type="entry name" value="Thiolase_N"/>
    <property type="match status" value="1"/>
</dbReference>
<evidence type="ECO:0000256" key="1">
    <source>
        <dbReference type="ARBA" id="ARBA00005189"/>
    </source>
</evidence>
<dbReference type="GO" id="GO:0033812">
    <property type="term" value="F:3-oxoadipyl-CoA thiolase activity"/>
    <property type="evidence" value="ECO:0007669"/>
    <property type="project" value="UniProtKB-EC"/>
</dbReference>
<dbReference type="InterPro" id="IPR002155">
    <property type="entry name" value="Thiolase"/>
</dbReference>
<dbReference type="NCBIfam" id="TIGR01930">
    <property type="entry name" value="AcCoA-C-Actrans"/>
    <property type="match status" value="1"/>
</dbReference>
<organism evidence="11 12">
    <name type="scientific">Pseudomonas fluorescens</name>
    <dbReference type="NCBI Taxonomy" id="294"/>
    <lineage>
        <taxon>Bacteria</taxon>
        <taxon>Pseudomonadati</taxon>
        <taxon>Pseudomonadota</taxon>
        <taxon>Gammaproteobacteria</taxon>
        <taxon>Pseudomonadales</taxon>
        <taxon>Pseudomonadaceae</taxon>
        <taxon>Pseudomonas</taxon>
    </lineage>
</organism>
<dbReference type="PROSITE" id="PS00737">
    <property type="entry name" value="THIOLASE_2"/>
    <property type="match status" value="1"/>
</dbReference>
<dbReference type="Gene3D" id="3.40.47.10">
    <property type="match status" value="1"/>
</dbReference>
<evidence type="ECO:0000256" key="4">
    <source>
        <dbReference type="ARBA" id="ARBA00023315"/>
    </source>
</evidence>
<reference evidence="11 12" key="1">
    <citation type="submission" date="2015-05" db="EMBL/GenBank/DDBJ databases">
        <title>A genomic and transcriptomic approach to investigate the blue pigment phenotype in Pseudomonas fluorescens.</title>
        <authorList>
            <person name="Andreani N.A."/>
            <person name="Cardazzo B."/>
        </authorList>
    </citation>
    <scope>NUCLEOTIDE SEQUENCE [LARGE SCALE GENOMIC DNA]</scope>
    <source>
        <strain evidence="11 12">Ps_40</strain>
    </source>
</reference>
<dbReference type="InterPro" id="IPR020617">
    <property type="entry name" value="Thiolase_C"/>
</dbReference>
<dbReference type="PANTHER" id="PTHR43853:SF2">
    <property type="entry name" value="3-OXOADIPYL-COA_3-OXO-5,6-DEHYDROSUBERYL-COA THIOLASE"/>
    <property type="match status" value="1"/>
</dbReference>
<comment type="pathway">
    <text evidence="1">Lipid metabolism.</text>
</comment>
<dbReference type="InterPro" id="IPR016039">
    <property type="entry name" value="Thiolase-like"/>
</dbReference>
<feature type="active site" description="Acyl-thioester intermediate" evidence="7">
    <location>
        <position position="89"/>
    </location>
</feature>
<gene>
    <name evidence="11" type="primary">paaJ</name>
    <name evidence="11" type="ORF">PFL603g_02410</name>
</gene>
<name>A0A109KX22_PSEFL</name>
<dbReference type="InterPro" id="IPR020610">
    <property type="entry name" value="Thiolase_AS"/>
</dbReference>
<evidence type="ECO:0000313" key="11">
    <source>
        <dbReference type="EMBL" id="KWV77028.1"/>
    </source>
</evidence>
<dbReference type="FunFam" id="3.40.47.10:FF:000010">
    <property type="entry name" value="Acetyl-CoA acetyltransferase (Thiolase)"/>
    <property type="match status" value="1"/>
</dbReference>
<dbReference type="CDD" id="cd00751">
    <property type="entry name" value="thiolase"/>
    <property type="match status" value="1"/>
</dbReference>
<dbReference type="Proteomes" id="UP000063434">
    <property type="component" value="Unassembled WGS sequence"/>
</dbReference>
<dbReference type="InterPro" id="IPR020615">
    <property type="entry name" value="Thiolase_acyl_enz_int_AS"/>
</dbReference>
<dbReference type="AlphaFoldDB" id="A0A109KX22"/>
<protein>
    <recommendedName>
        <fullName evidence="5">acetyl-CoA C-acyltransferase</fullName>
        <ecNumber evidence="5">2.3.1.16</ecNumber>
    </recommendedName>
</protein>